<accession>A0ABR2IER8</accession>
<evidence type="ECO:0000256" key="1">
    <source>
        <dbReference type="SAM" id="MobiDB-lite"/>
    </source>
</evidence>
<sequence>MTLHLHEVPPNATHQRTYSGQPPPEYLTSDIDLVNFDKWPMAHCVSQLVLKEMPRRKLSLVTGFRLAARLPNLSSITLTSWEESPPLNPSWSIPVQEKRSTLATTLADTHSLAGSTLRDVDLRLDSINPRREFSDYLGPEWRHVWFQCEPPGAHDPLSITIRRWSRPLSTLTVRGMFAASLFWPAENEPPVSIDHEHDGCPRWPNLTKFTVQLSLFGPGDERYFKSWDDPRPKPADYVDFASPRRTQPDDSAIQPLLASWAKALAQMPVLLQASVFWNIPDCRGNDDHWAVSFLAPGTAPERRIHVSLDVWEGNITPEEARSPRLIVENMWHWLPWETTLDSIRETVEHRFPGTELVILGVDMDHKVTRANNGWTILQAMTSRGY</sequence>
<protein>
    <submittedName>
        <fullName evidence="2">Arp Ankyrin repeat protein</fullName>
    </submittedName>
</protein>
<dbReference type="Proteomes" id="UP001390339">
    <property type="component" value="Unassembled WGS sequence"/>
</dbReference>
<reference evidence="2 3" key="1">
    <citation type="journal article" date="2024" name="IMA Fungus">
        <title>Apiospora arundinis, a panoply of carbohydrate-active enzymes and secondary metabolites.</title>
        <authorList>
            <person name="Sorensen T."/>
            <person name="Petersen C."/>
            <person name="Muurmann A.T."/>
            <person name="Christiansen J.V."/>
            <person name="Brundto M.L."/>
            <person name="Overgaard C.K."/>
            <person name="Boysen A.T."/>
            <person name="Wollenberg R.D."/>
            <person name="Larsen T.O."/>
            <person name="Sorensen J.L."/>
            <person name="Nielsen K.L."/>
            <person name="Sondergaard T.E."/>
        </authorList>
    </citation>
    <scope>NUCLEOTIDE SEQUENCE [LARGE SCALE GENOMIC DNA]</scope>
    <source>
        <strain evidence="2 3">AAU 773</strain>
    </source>
</reference>
<comment type="caution">
    <text evidence="2">The sequence shown here is derived from an EMBL/GenBank/DDBJ whole genome shotgun (WGS) entry which is preliminary data.</text>
</comment>
<keyword evidence="3" id="KW-1185">Reference proteome</keyword>
<evidence type="ECO:0000313" key="2">
    <source>
        <dbReference type="EMBL" id="KAK8861885.1"/>
    </source>
</evidence>
<proteinExistence type="predicted"/>
<evidence type="ECO:0000313" key="3">
    <source>
        <dbReference type="Proteomes" id="UP001390339"/>
    </source>
</evidence>
<organism evidence="2 3">
    <name type="scientific">Apiospora arundinis</name>
    <dbReference type="NCBI Taxonomy" id="335852"/>
    <lineage>
        <taxon>Eukaryota</taxon>
        <taxon>Fungi</taxon>
        <taxon>Dikarya</taxon>
        <taxon>Ascomycota</taxon>
        <taxon>Pezizomycotina</taxon>
        <taxon>Sordariomycetes</taxon>
        <taxon>Xylariomycetidae</taxon>
        <taxon>Amphisphaeriales</taxon>
        <taxon>Apiosporaceae</taxon>
        <taxon>Apiospora</taxon>
    </lineage>
</organism>
<dbReference type="EMBL" id="JAPCWZ010000005">
    <property type="protein sequence ID" value="KAK8861885.1"/>
    <property type="molecule type" value="Genomic_DNA"/>
</dbReference>
<feature type="region of interest" description="Disordered" evidence="1">
    <location>
        <begin position="1"/>
        <end position="23"/>
    </location>
</feature>
<name>A0ABR2IER8_9PEZI</name>
<gene>
    <name evidence="2" type="ORF">PGQ11_008120</name>
</gene>